<name>A0AAU7W6C8_9MICO</name>
<dbReference type="EMBL" id="CP158374">
    <property type="protein sequence ID" value="XBX81889.1"/>
    <property type="molecule type" value="Genomic_DNA"/>
</dbReference>
<keyword evidence="2" id="KW-0812">Transmembrane</keyword>
<accession>A0AAU7W6C8</accession>
<feature type="region of interest" description="Disordered" evidence="1">
    <location>
        <begin position="86"/>
        <end position="171"/>
    </location>
</feature>
<evidence type="ECO:0000256" key="1">
    <source>
        <dbReference type="SAM" id="MobiDB-lite"/>
    </source>
</evidence>
<reference evidence="3" key="1">
    <citation type="submission" date="2024-05" db="EMBL/GenBank/DDBJ databases">
        <authorList>
            <person name="Yu L."/>
        </authorList>
    </citation>
    <scope>NUCLEOTIDE SEQUENCE</scope>
    <source>
        <strain evidence="3">G08B096</strain>
    </source>
</reference>
<feature type="transmembrane region" description="Helical" evidence="2">
    <location>
        <begin position="58"/>
        <end position="80"/>
    </location>
</feature>
<keyword evidence="2" id="KW-1133">Transmembrane helix</keyword>
<protein>
    <submittedName>
        <fullName evidence="3">Uncharacterized protein</fullName>
    </submittedName>
</protein>
<dbReference type="AlphaFoldDB" id="A0AAU7W6C8"/>
<keyword evidence="2" id="KW-0472">Membrane</keyword>
<sequence>MTEEPMRRPRVRASDVAPRGRAEALRAAASAVVLRGLRGVLESRPVVVLTRIVRTHRLGAFITGTALAMLIAFGATIALLQSLPSGAPVAEPRDRPRTPAAITSPPASYAPILPSPAPGTEAPPVDTEPVPEPEVPVAEPEPEPTAEPDPQPEPEPDVPPGHTKRPDKPGR</sequence>
<evidence type="ECO:0000256" key="2">
    <source>
        <dbReference type="SAM" id="Phobius"/>
    </source>
</evidence>
<organism evidence="3">
    <name type="scientific">Agromyces sp. G08B096</name>
    <dbReference type="NCBI Taxonomy" id="3156399"/>
    <lineage>
        <taxon>Bacteria</taxon>
        <taxon>Bacillati</taxon>
        <taxon>Actinomycetota</taxon>
        <taxon>Actinomycetes</taxon>
        <taxon>Micrococcales</taxon>
        <taxon>Microbacteriaceae</taxon>
        <taxon>Agromyces</taxon>
    </lineage>
</organism>
<gene>
    <name evidence="3" type="ORF">ABIQ69_14890</name>
</gene>
<proteinExistence type="predicted"/>
<feature type="compositionally biased region" description="Acidic residues" evidence="1">
    <location>
        <begin position="140"/>
        <end position="156"/>
    </location>
</feature>
<dbReference type="RefSeq" id="WP_350347911.1">
    <property type="nucleotide sequence ID" value="NZ_CP158374.1"/>
</dbReference>
<evidence type="ECO:0000313" key="3">
    <source>
        <dbReference type="EMBL" id="XBX81889.1"/>
    </source>
</evidence>